<feature type="compositionally biased region" description="Low complexity" evidence="1">
    <location>
        <begin position="37"/>
        <end position="49"/>
    </location>
</feature>
<reference evidence="2 3" key="1">
    <citation type="submission" date="2024-09" db="EMBL/GenBank/DDBJ databases">
        <title>Rethinking Asexuality: The Enigmatic Case of Functional Sexual Genes in Lepraria (Stereocaulaceae).</title>
        <authorList>
            <person name="Doellman M."/>
            <person name="Sun Y."/>
            <person name="Barcenas-Pena A."/>
            <person name="Lumbsch H.T."/>
            <person name="Grewe F."/>
        </authorList>
    </citation>
    <scope>NUCLEOTIDE SEQUENCE [LARGE SCALE GENOMIC DNA]</scope>
    <source>
        <strain evidence="2 3">Mercado 3170</strain>
    </source>
</reference>
<evidence type="ECO:0000256" key="1">
    <source>
        <dbReference type="SAM" id="MobiDB-lite"/>
    </source>
</evidence>
<dbReference type="Proteomes" id="UP001590950">
    <property type="component" value="Unassembled WGS sequence"/>
</dbReference>
<comment type="caution">
    <text evidence="2">The sequence shown here is derived from an EMBL/GenBank/DDBJ whole genome shotgun (WGS) entry which is preliminary data.</text>
</comment>
<sequence>MVQHSIEAQVSSLFNSTLNPIAFYHKHPQTQHTHDPTSASSSQTHSQQQLLYRQPHTLHEPTHRMPRKTPINPLHTHTHTHIQSHTVPTFPEAKNLTIPYPNQAQL</sequence>
<accession>A0ABR4ANM7</accession>
<keyword evidence="3" id="KW-1185">Reference proteome</keyword>
<dbReference type="EMBL" id="JBEFKJ010000003">
    <property type="protein sequence ID" value="KAL2047050.1"/>
    <property type="molecule type" value="Genomic_DNA"/>
</dbReference>
<proteinExistence type="predicted"/>
<evidence type="ECO:0000313" key="2">
    <source>
        <dbReference type="EMBL" id="KAL2047050.1"/>
    </source>
</evidence>
<organism evidence="2 3">
    <name type="scientific">Stereocaulon virgatum</name>
    <dbReference type="NCBI Taxonomy" id="373712"/>
    <lineage>
        <taxon>Eukaryota</taxon>
        <taxon>Fungi</taxon>
        <taxon>Dikarya</taxon>
        <taxon>Ascomycota</taxon>
        <taxon>Pezizomycotina</taxon>
        <taxon>Lecanoromycetes</taxon>
        <taxon>OSLEUM clade</taxon>
        <taxon>Lecanoromycetidae</taxon>
        <taxon>Lecanorales</taxon>
        <taxon>Lecanorineae</taxon>
        <taxon>Stereocaulaceae</taxon>
        <taxon>Stereocaulon</taxon>
    </lineage>
</organism>
<name>A0ABR4ANM7_9LECA</name>
<feature type="region of interest" description="Disordered" evidence="1">
    <location>
        <begin position="24"/>
        <end position="106"/>
    </location>
</feature>
<protein>
    <submittedName>
        <fullName evidence="2">Uncharacterized protein</fullName>
    </submittedName>
</protein>
<evidence type="ECO:0000313" key="3">
    <source>
        <dbReference type="Proteomes" id="UP001590950"/>
    </source>
</evidence>
<gene>
    <name evidence="2" type="ORF">N7G274_001068</name>
</gene>